<keyword evidence="1" id="KW-0813">Transport</keyword>
<keyword evidence="5 6" id="KW-0408">Iron</keyword>
<evidence type="ECO:0000259" key="7">
    <source>
        <dbReference type="PROSITE" id="PS51007"/>
    </source>
</evidence>
<dbReference type="Pfam" id="PF21342">
    <property type="entry name" value="SoxA-TsdA_cyt-c"/>
    <property type="match status" value="1"/>
</dbReference>
<sequence length="307" mass="34065">MRLVVMMLFIFWTVTVVLMPIACRNDKAYWTPPDTADISHTAAGELVLYGRELIARTAVYLGPEGKIANISNGMNCQNCHLEAGTKFLGNNYAAAAANYPRFRERSGMVESLEKKINDCLIRSLNGTALDSNSREMRAMIAYIKWVGKDIAKGHRPPGSGIKELPYLPRAADTIKGKMIFERECVQCHGRDGSGKYDSSGINYLYPPLWGIHSYNTGAGIFRLTKLAGFVKANMPFGNAYLSEEEAWDVAAYVNSQLRPVKAFEGDWPLLSTKPVDVATGPFPDTFSVIQHKYGPFGPIVQSRKKKK</sequence>
<dbReference type="Pfam" id="PF13442">
    <property type="entry name" value="Cytochrome_CBB3"/>
    <property type="match status" value="1"/>
</dbReference>
<dbReference type="InterPro" id="IPR051811">
    <property type="entry name" value="Cytochrome_c550/c551-like"/>
</dbReference>
<dbReference type="EMBL" id="CP095855">
    <property type="protein sequence ID" value="UPK72164.1"/>
    <property type="molecule type" value="Genomic_DNA"/>
</dbReference>
<dbReference type="SUPFAM" id="SSF46626">
    <property type="entry name" value="Cytochrome c"/>
    <property type="match status" value="2"/>
</dbReference>
<keyword evidence="9" id="KW-1185">Reference proteome</keyword>
<evidence type="ECO:0000256" key="1">
    <source>
        <dbReference type="ARBA" id="ARBA00022448"/>
    </source>
</evidence>
<evidence type="ECO:0000256" key="2">
    <source>
        <dbReference type="ARBA" id="ARBA00022617"/>
    </source>
</evidence>
<protein>
    <submittedName>
        <fullName evidence="8">C-type cytochrome</fullName>
    </submittedName>
</protein>
<proteinExistence type="predicted"/>
<accession>A0ABY4IAA0</accession>
<keyword evidence="3 6" id="KW-0479">Metal-binding</keyword>
<feature type="domain" description="Cytochrome c" evidence="7">
    <location>
        <begin position="171"/>
        <end position="257"/>
    </location>
</feature>
<reference evidence="8 9" key="1">
    <citation type="submission" date="2022-04" db="EMBL/GenBank/DDBJ databases">
        <title>The arsenic-methylating capacity of Chitinophaga filiformis YT5 during chitin decomposition.</title>
        <authorList>
            <person name="Chen G."/>
            <person name="Liang Y."/>
        </authorList>
    </citation>
    <scope>NUCLEOTIDE SEQUENCE [LARGE SCALE GENOMIC DNA]</scope>
    <source>
        <strain evidence="8 9">YT5</strain>
    </source>
</reference>
<evidence type="ECO:0000256" key="4">
    <source>
        <dbReference type="ARBA" id="ARBA00022982"/>
    </source>
</evidence>
<evidence type="ECO:0000256" key="3">
    <source>
        <dbReference type="ARBA" id="ARBA00022723"/>
    </source>
</evidence>
<dbReference type="Gene3D" id="1.10.760.10">
    <property type="entry name" value="Cytochrome c-like domain"/>
    <property type="match status" value="2"/>
</dbReference>
<dbReference type="PANTHER" id="PTHR37823">
    <property type="entry name" value="CYTOCHROME C-553-LIKE"/>
    <property type="match status" value="1"/>
</dbReference>
<dbReference type="InterPro" id="IPR009056">
    <property type="entry name" value="Cyt_c-like_dom"/>
</dbReference>
<dbReference type="RefSeq" id="WP_247814246.1">
    <property type="nucleotide sequence ID" value="NZ_CP095855.1"/>
</dbReference>
<organism evidence="8 9">
    <name type="scientific">Chitinophaga filiformis</name>
    <name type="common">Myxococcus filiformis</name>
    <name type="synonym">Flexibacter filiformis</name>
    <dbReference type="NCBI Taxonomy" id="104663"/>
    <lineage>
        <taxon>Bacteria</taxon>
        <taxon>Pseudomonadati</taxon>
        <taxon>Bacteroidota</taxon>
        <taxon>Chitinophagia</taxon>
        <taxon>Chitinophagales</taxon>
        <taxon>Chitinophagaceae</taxon>
        <taxon>Chitinophaga</taxon>
    </lineage>
</organism>
<keyword evidence="4" id="KW-0249">Electron transport</keyword>
<dbReference type="PANTHER" id="PTHR37823:SF1">
    <property type="entry name" value="CYTOCHROME C-553-LIKE"/>
    <property type="match status" value="1"/>
</dbReference>
<evidence type="ECO:0000256" key="5">
    <source>
        <dbReference type="ARBA" id="ARBA00023004"/>
    </source>
</evidence>
<name>A0ABY4IAA0_CHIFI</name>
<gene>
    <name evidence="8" type="ORF">MYF79_12800</name>
</gene>
<keyword evidence="2 6" id="KW-0349">Heme</keyword>
<dbReference type="PROSITE" id="PS51007">
    <property type="entry name" value="CYTC"/>
    <property type="match status" value="1"/>
</dbReference>
<dbReference type="InterPro" id="IPR036909">
    <property type="entry name" value="Cyt_c-like_dom_sf"/>
</dbReference>
<evidence type="ECO:0000256" key="6">
    <source>
        <dbReference type="PROSITE-ProRule" id="PRU00433"/>
    </source>
</evidence>
<evidence type="ECO:0000313" key="8">
    <source>
        <dbReference type="EMBL" id="UPK72164.1"/>
    </source>
</evidence>
<evidence type="ECO:0000313" key="9">
    <source>
        <dbReference type="Proteomes" id="UP000830198"/>
    </source>
</evidence>
<dbReference type="Proteomes" id="UP000830198">
    <property type="component" value="Chromosome"/>
</dbReference>